<dbReference type="InterPro" id="IPR006076">
    <property type="entry name" value="FAD-dep_OxRdtase"/>
</dbReference>
<dbReference type="STRING" id="376489.A5892_02670"/>
<evidence type="ECO:0000313" key="3">
    <source>
        <dbReference type="EMBL" id="ANF56505.1"/>
    </source>
</evidence>
<dbReference type="GO" id="GO:0005737">
    <property type="term" value="C:cytoplasm"/>
    <property type="evidence" value="ECO:0007669"/>
    <property type="project" value="TreeGrafter"/>
</dbReference>
<dbReference type="EMBL" id="CP015243">
    <property type="protein sequence ID" value="ANF56505.1"/>
    <property type="molecule type" value="Genomic_DNA"/>
</dbReference>
<dbReference type="KEGG" id="haa:A5892_02670"/>
<sequence length="426" mass="45549">MSALPMPDSLWAATAIAAPECAPLDTDREVDVAIVGAGFTGLTTALHLAERGVSTAVIDAGQPGWGASGRNGGQVIPGLKDDPDALVEKFGERGEALIEVIGRAADEVFALIERHGIDCQAVRGGWIQPALSNTALRTIESRAEQWRRRGVAVEWLDAQGVTARTGASGYLGGWVDPRAGAVQPLSLARGIARAAQQQGAAIHGGTRAQRLHREGKHWVLTTAQGARLRAERVVLATNGYSDGLWPGLSRTLIAAQSFIVATAPLAQHHAVGILPGGAVCSDGRHLLLYYRLDAANRLLLGGRGPFREARGAADWAHIERNLTELFPALAGHIRIEHRWCGRLALTRDHLPHYHEPAPGISILLGYNGRGVAMSNTLARHLAARLAGESAPFPLPITPIRPIPLHGLQRLYFGTAVNYYRLLDKLA</sequence>
<gene>
    <name evidence="3" type="ORF">A5892_02670</name>
</gene>
<dbReference type="RefSeq" id="WP_064121484.1">
    <property type="nucleotide sequence ID" value="NZ_CP015243.1"/>
</dbReference>
<dbReference type="Pfam" id="PF01266">
    <property type="entry name" value="DAO"/>
    <property type="match status" value="1"/>
</dbReference>
<dbReference type="GO" id="GO:0016491">
    <property type="term" value="F:oxidoreductase activity"/>
    <property type="evidence" value="ECO:0007669"/>
    <property type="project" value="UniProtKB-KW"/>
</dbReference>
<dbReference type="Proteomes" id="UP000077875">
    <property type="component" value="Chromosome"/>
</dbReference>
<dbReference type="PANTHER" id="PTHR13847:SF281">
    <property type="entry name" value="FAD DEPENDENT OXIDOREDUCTASE DOMAIN-CONTAINING PROTEIN"/>
    <property type="match status" value="1"/>
</dbReference>
<dbReference type="InterPro" id="IPR036188">
    <property type="entry name" value="FAD/NAD-bd_sf"/>
</dbReference>
<feature type="domain" description="FAD dependent oxidoreductase" evidence="2">
    <location>
        <begin position="31"/>
        <end position="384"/>
    </location>
</feature>
<name>A0A172YBX3_9GAMM</name>
<reference evidence="3 4" key="1">
    <citation type="submission" date="2016-04" db="EMBL/GenBank/DDBJ databases">
        <title>Complete Genome Sequence of Halotalea alkalilenta IHB B 13600.</title>
        <authorList>
            <person name="Swarnkar M.K."/>
            <person name="Sharma A."/>
            <person name="Kaushal K."/>
            <person name="Soni R."/>
            <person name="Rana S."/>
            <person name="Singh A.K."/>
            <person name="Gulati A."/>
        </authorList>
    </citation>
    <scope>NUCLEOTIDE SEQUENCE [LARGE SCALE GENOMIC DNA]</scope>
    <source>
        <strain evidence="3 4">IHB B 13600</strain>
    </source>
</reference>
<accession>A0A172YBX3</accession>
<keyword evidence="4" id="KW-1185">Reference proteome</keyword>
<protein>
    <submittedName>
        <fullName evidence="3">FAD-dependent oxidoreductase</fullName>
    </submittedName>
</protein>
<evidence type="ECO:0000256" key="1">
    <source>
        <dbReference type="ARBA" id="ARBA00023002"/>
    </source>
</evidence>
<keyword evidence="1" id="KW-0560">Oxidoreductase</keyword>
<dbReference type="Gene3D" id="3.30.9.10">
    <property type="entry name" value="D-Amino Acid Oxidase, subunit A, domain 2"/>
    <property type="match status" value="1"/>
</dbReference>
<organism evidence="3 4">
    <name type="scientific">Halotalea alkalilenta</name>
    <dbReference type="NCBI Taxonomy" id="376489"/>
    <lineage>
        <taxon>Bacteria</taxon>
        <taxon>Pseudomonadati</taxon>
        <taxon>Pseudomonadota</taxon>
        <taxon>Gammaproteobacteria</taxon>
        <taxon>Oceanospirillales</taxon>
        <taxon>Halomonadaceae</taxon>
        <taxon>Halotalea</taxon>
    </lineage>
</organism>
<dbReference type="Gene3D" id="3.50.50.60">
    <property type="entry name" value="FAD/NAD(P)-binding domain"/>
    <property type="match status" value="1"/>
</dbReference>
<evidence type="ECO:0000313" key="4">
    <source>
        <dbReference type="Proteomes" id="UP000077875"/>
    </source>
</evidence>
<dbReference type="SUPFAM" id="SSF51905">
    <property type="entry name" value="FAD/NAD(P)-binding domain"/>
    <property type="match status" value="1"/>
</dbReference>
<dbReference type="AlphaFoldDB" id="A0A172YBX3"/>
<evidence type="ECO:0000259" key="2">
    <source>
        <dbReference type="Pfam" id="PF01266"/>
    </source>
</evidence>
<dbReference type="PANTHER" id="PTHR13847">
    <property type="entry name" value="SARCOSINE DEHYDROGENASE-RELATED"/>
    <property type="match status" value="1"/>
</dbReference>
<proteinExistence type="predicted"/>